<dbReference type="InterPro" id="IPR036163">
    <property type="entry name" value="HMA_dom_sf"/>
</dbReference>
<dbReference type="SUPFAM" id="SSF55008">
    <property type="entry name" value="HMA, heavy metal-associated domain"/>
    <property type="match status" value="1"/>
</dbReference>
<keyword evidence="1" id="KW-1133">Transmembrane helix</keyword>
<feature type="transmembrane region" description="Helical" evidence="1">
    <location>
        <begin position="277"/>
        <end position="305"/>
    </location>
</feature>
<keyword evidence="1" id="KW-0472">Membrane</keyword>
<keyword evidence="1" id="KW-0812">Transmembrane</keyword>
<evidence type="ECO:0000256" key="1">
    <source>
        <dbReference type="SAM" id="Phobius"/>
    </source>
</evidence>
<dbReference type="Pfam" id="PF13386">
    <property type="entry name" value="DsbD_2"/>
    <property type="match status" value="1"/>
</dbReference>
<evidence type="ECO:0000259" key="2">
    <source>
        <dbReference type="PROSITE" id="PS50846"/>
    </source>
</evidence>
<feature type="transmembrane region" description="Helical" evidence="1">
    <location>
        <begin position="243"/>
        <end position="265"/>
    </location>
</feature>
<evidence type="ECO:0000313" key="3">
    <source>
        <dbReference type="EMBL" id="OGY37507.1"/>
    </source>
</evidence>
<dbReference type="AlphaFoldDB" id="A0A1G1XDY3"/>
<feature type="domain" description="HMA" evidence="2">
    <location>
        <begin position="9"/>
        <end position="75"/>
    </location>
</feature>
<evidence type="ECO:0000313" key="4">
    <source>
        <dbReference type="Proteomes" id="UP000177941"/>
    </source>
</evidence>
<feature type="transmembrane region" description="Helical" evidence="1">
    <location>
        <begin position="170"/>
        <end position="192"/>
    </location>
</feature>
<dbReference type="PROSITE" id="PS50846">
    <property type="entry name" value="HMA_2"/>
    <property type="match status" value="1"/>
</dbReference>
<dbReference type="EMBL" id="MHHS01000007">
    <property type="protein sequence ID" value="OGY37507.1"/>
    <property type="molecule type" value="Genomic_DNA"/>
</dbReference>
<dbReference type="PANTHER" id="PTHR42208:SF1">
    <property type="entry name" value="HEAVY METAL TRANSPORTER"/>
    <property type="match status" value="1"/>
</dbReference>
<gene>
    <name evidence="3" type="ORF">A3E36_02740</name>
</gene>
<dbReference type="Gene3D" id="3.30.70.100">
    <property type="match status" value="1"/>
</dbReference>
<feature type="transmembrane region" description="Helical" evidence="1">
    <location>
        <begin position="317"/>
        <end position="344"/>
    </location>
</feature>
<proteinExistence type="predicted"/>
<organism evidence="3 4">
    <name type="scientific">Candidatus Andersenbacteria bacterium RIFCSPHIGHO2_12_FULL_45_11b</name>
    <dbReference type="NCBI Taxonomy" id="1797282"/>
    <lineage>
        <taxon>Bacteria</taxon>
        <taxon>Candidatus Anderseniibacteriota</taxon>
    </lineage>
</organism>
<feature type="transmembrane region" description="Helical" evidence="1">
    <location>
        <begin position="129"/>
        <end position="149"/>
    </location>
</feature>
<dbReference type="Proteomes" id="UP000177941">
    <property type="component" value="Unassembled WGS sequence"/>
</dbReference>
<feature type="transmembrane region" description="Helical" evidence="1">
    <location>
        <begin position="198"/>
        <end position="222"/>
    </location>
</feature>
<dbReference type="InterPro" id="IPR039447">
    <property type="entry name" value="UreH-like_TM_dom"/>
</dbReference>
<sequence>MPMNNQEQKTYTFHVHGMHCNACVLMTENELKDLPNITHVKSSLHNHSVEVVGDFGNKTPEQIAEELSVPLKPHGYTVSVEKQIAAKNWADFTIAVPIALAFAVLFVVLQKAGLVNLVNTGSVTYATAFFIGIIASLSTCMAVVGGLVLSMSATFAKEGDTVKPQLLFHAGRIVSFFIFGGIIGAIGAAFTLNTAMTVTLNILIGIVMLILGINLLDVFPWAKKLQPAMPKFIAKHAHGISKFNHTLTPMLVGIATFFLPCGFTQSMQLYALSTGSFLAGSLTMLAFALGTLPILALVSFSSLGIKNHKQSGVFFKAAGLIVIMFALFNLINSLVIIGAISPIFNF</sequence>
<protein>
    <recommendedName>
        <fullName evidence="2">HMA domain-containing protein</fullName>
    </recommendedName>
</protein>
<dbReference type="CDD" id="cd00371">
    <property type="entry name" value="HMA"/>
    <property type="match status" value="1"/>
</dbReference>
<dbReference type="GO" id="GO:0046872">
    <property type="term" value="F:metal ion binding"/>
    <property type="evidence" value="ECO:0007669"/>
    <property type="project" value="InterPro"/>
</dbReference>
<accession>A0A1G1XDY3</accession>
<name>A0A1G1XDY3_9BACT</name>
<feature type="transmembrane region" description="Helical" evidence="1">
    <location>
        <begin position="89"/>
        <end position="109"/>
    </location>
</feature>
<dbReference type="Pfam" id="PF00403">
    <property type="entry name" value="HMA"/>
    <property type="match status" value="1"/>
</dbReference>
<comment type="caution">
    <text evidence="3">The sequence shown here is derived from an EMBL/GenBank/DDBJ whole genome shotgun (WGS) entry which is preliminary data.</text>
</comment>
<dbReference type="PANTHER" id="PTHR42208">
    <property type="entry name" value="HEAVY METAL TRANSPORTER-RELATED"/>
    <property type="match status" value="1"/>
</dbReference>
<dbReference type="InterPro" id="IPR006121">
    <property type="entry name" value="HMA_dom"/>
</dbReference>
<reference evidence="3 4" key="1">
    <citation type="journal article" date="2016" name="Nat. Commun.">
        <title>Thousands of microbial genomes shed light on interconnected biogeochemical processes in an aquifer system.</title>
        <authorList>
            <person name="Anantharaman K."/>
            <person name="Brown C.T."/>
            <person name="Hug L.A."/>
            <person name="Sharon I."/>
            <person name="Castelle C.J."/>
            <person name="Probst A.J."/>
            <person name="Thomas B.C."/>
            <person name="Singh A."/>
            <person name="Wilkins M.J."/>
            <person name="Karaoz U."/>
            <person name="Brodie E.L."/>
            <person name="Williams K.H."/>
            <person name="Hubbard S.S."/>
            <person name="Banfield J.F."/>
        </authorList>
    </citation>
    <scope>NUCLEOTIDE SEQUENCE [LARGE SCALE GENOMIC DNA]</scope>
</reference>